<dbReference type="EMBL" id="BGPR01122877">
    <property type="protein sequence ID" value="GBN25376.1"/>
    <property type="molecule type" value="Genomic_DNA"/>
</dbReference>
<evidence type="ECO:0000313" key="2">
    <source>
        <dbReference type="Proteomes" id="UP000499080"/>
    </source>
</evidence>
<evidence type="ECO:0000313" key="1">
    <source>
        <dbReference type="EMBL" id="GBN25376.1"/>
    </source>
</evidence>
<protein>
    <submittedName>
        <fullName evidence="1">Uncharacterized protein</fullName>
    </submittedName>
</protein>
<gene>
    <name evidence="1" type="ORF">AVEN_117675_1</name>
</gene>
<sequence>MQNGFFRKLPPFPDYVSTESVRQRLWKNLPLLIYCFIARCTVLNVSHAGYSKGRWSDPETLERSRSFVPRREFYYSRERLLTSVVSTTETPKHTPLQNLSLPCSSMREGMYFLVYVALSAVNTTSKL</sequence>
<reference evidence="1 2" key="1">
    <citation type="journal article" date="2019" name="Sci. Rep.">
        <title>Orb-weaving spider Araneus ventricosus genome elucidates the spidroin gene catalogue.</title>
        <authorList>
            <person name="Kono N."/>
            <person name="Nakamura H."/>
            <person name="Ohtoshi R."/>
            <person name="Moran D.A.P."/>
            <person name="Shinohara A."/>
            <person name="Yoshida Y."/>
            <person name="Fujiwara M."/>
            <person name="Mori M."/>
            <person name="Tomita M."/>
            <person name="Arakawa K."/>
        </authorList>
    </citation>
    <scope>NUCLEOTIDE SEQUENCE [LARGE SCALE GENOMIC DNA]</scope>
</reference>
<proteinExistence type="predicted"/>
<comment type="caution">
    <text evidence="1">The sequence shown here is derived from an EMBL/GenBank/DDBJ whole genome shotgun (WGS) entry which is preliminary data.</text>
</comment>
<organism evidence="1 2">
    <name type="scientific">Araneus ventricosus</name>
    <name type="common">Orbweaver spider</name>
    <name type="synonym">Epeira ventricosa</name>
    <dbReference type="NCBI Taxonomy" id="182803"/>
    <lineage>
        <taxon>Eukaryota</taxon>
        <taxon>Metazoa</taxon>
        <taxon>Ecdysozoa</taxon>
        <taxon>Arthropoda</taxon>
        <taxon>Chelicerata</taxon>
        <taxon>Arachnida</taxon>
        <taxon>Araneae</taxon>
        <taxon>Araneomorphae</taxon>
        <taxon>Entelegynae</taxon>
        <taxon>Araneoidea</taxon>
        <taxon>Araneidae</taxon>
        <taxon>Araneus</taxon>
    </lineage>
</organism>
<keyword evidence="2" id="KW-1185">Reference proteome</keyword>
<accession>A0A4Y2MIC7</accession>
<name>A0A4Y2MIC7_ARAVE</name>
<dbReference type="AlphaFoldDB" id="A0A4Y2MIC7"/>
<dbReference type="Proteomes" id="UP000499080">
    <property type="component" value="Unassembled WGS sequence"/>
</dbReference>